<protein>
    <submittedName>
        <fullName evidence="2">Uncharacterized protein</fullName>
    </submittedName>
</protein>
<sequence length="93" mass="10109">MDTRQNKSSSMNGIDLNISIEVDDSSGVAQYIPDLNIIVDSLPSPSFNSSNSIDEPSSVNQISFDLNTELSAEDDIPFDSGPQTTHEEPHINI</sequence>
<dbReference type="EMBL" id="CP133619">
    <property type="protein sequence ID" value="WMV41482.1"/>
    <property type="molecule type" value="Genomic_DNA"/>
</dbReference>
<accession>A0AAF0U8U6</accession>
<evidence type="ECO:0000313" key="2">
    <source>
        <dbReference type="EMBL" id="WMV41482.1"/>
    </source>
</evidence>
<reference evidence="2" key="1">
    <citation type="submission" date="2023-08" db="EMBL/GenBank/DDBJ databases">
        <title>A de novo genome assembly of Solanum verrucosum Schlechtendal, a Mexican diploid species geographically isolated from the other diploid A-genome species in potato relatives.</title>
        <authorList>
            <person name="Hosaka K."/>
        </authorList>
    </citation>
    <scope>NUCLEOTIDE SEQUENCE</scope>
    <source>
        <tissue evidence="2">Young leaves</tissue>
    </source>
</reference>
<keyword evidence="3" id="KW-1185">Reference proteome</keyword>
<feature type="region of interest" description="Disordered" evidence="1">
    <location>
        <begin position="72"/>
        <end position="93"/>
    </location>
</feature>
<name>A0AAF0U8U6_SOLVR</name>
<gene>
    <name evidence="2" type="ORF">MTR67_034867</name>
</gene>
<evidence type="ECO:0000256" key="1">
    <source>
        <dbReference type="SAM" id="MobiDB-lite"/>
    </source>
</evidence>
<dbReference type="AlphaFoldDB" id="A0AAF0U8U6"/>
<evidence type="ECO:0000313" key="3">
    <source>
        <dbReference type="Proteomes" id="UP001234989"/>
    </source>
</evidence>
<organism evidence="2 3">
    <name type="scientific">Solanum verrucosum</name>
    <dbReference type="NCBI Taxonomy" id="315347"/>
    <lineage>
        <taxon>Eukaryota</taxon>
        <taxon>Viridiplantae</taxon>
        <taxon>Streptophyta</taxon>
        <taxon>Embryophyta</taxon>
        <taxon>Tracheophyta</taxon>
        <taxon>Spermatophyta</taxon>
        <taxon>Magnoliopsida</taxon>
        <taxon>eudicotyledons</taxon>
        <taxon>Gunneridae</taxon>
        <taxon>Pentapetalae</taxon>
        <taxon>asterids</taxon>
        <taxon>lamiids</taxon>
        <taxon>Solanales</taxon>
        <taxon>Solanaceae</taxon>
        <taxon>Solanoideae</taxon>
        <taxon>Solaneae</taxon>
        <taxon>Solanum</taxon>
    </lineage>
</organism>
<proteinExistence type="predicted"/>
<feature type="non-terminal residue" evidence="2">
    <location>
        <position position="93"/>
    </location>
</feature>
<dbReference type="Proteomes" id="UP001234989">
    <property type="component" value="Chromosome 8"/>
</dbReference>